<dbReference type="InterPro" id="IPR017926">
    <property type="entry name" value="GATASE"/>
</dbReference>
<sequence>MRFERAPAGNCPKVLIVLHQEASSPGRVGMELVKRGFTLDIRKPRFGDTLPDTMAGHAGAVIFGGPMSANDPDAFVHKEIDWIKVPLKEEKPFLGICLGAQMMVRHLGGTVAGHRDELVEIGYYPLSPTSTGKTMMDWPKKVYQWHREGFDCPGGAELLASGPTYPNQAIRVGPAAYGIQFHPELTHQMMVKWTTKAAPRMELPGAQQRRDHFAGRFIHDPAVRKWLDDFLDLWIGTAQAPVMHAQMRAAE</sequence>
<protein>
    <submittedName>
        <fullName evidence="2">Glutamine amidotransferase</fullName>
    </submittedName>
</protein>
<dbReference type="STRING" id="311410.LA5095_02263"/>
<dbReference type="CDD" id="cd01741">
    <property type="entry name" value="GATase1_1"/>
    <property type="match status" value="1"/>
</dbReference>
<proteinExistence type="predicted"/>
<dbReference type="EMBL" id="CXWC01000002">
    <property type="protein sequence ID" value="CTQ66491.1"/>
    <property type="molecule type" value="Genomic_DNA"/>
</dbReference>
<dbReference type="SUPFAM" id="SSF52317">
    <property type="entry name" value="Class I glutamine amidotransferase-like"/>
    <property type="match status" value="1"/>
</dbReference>
<keyword evidence="3" id="KW-1185">Reference proteome</keyword>
<dbReference type="Pfam" id="PF00117">
    <property type="entry name" value="GATase"/>
    <property type="match status" value="1"/>
</dbReference>
<dbReference type="PROSITE" id="PS51273">
    <property type="entry name" value="GATASE_TYPE_1"/>
    <property type="match status" value="1"/>
</dbReference>
<evidence type="ECO:0000259" key="1">
    <source>
        <dbReference type="Pfam" id="PF00117"/>
    </source>
</evidence>
<organism evidence="2 3">
    <name type="scientific">Roseibium album</name>
    <dbReference type="NCBI Taxonomy" id="311410"/>
    <lineage>
        <taxon>Bacteria</taxon>
        <taxon>Pseudomonadati</taxon>
        <taxon>Pseudomonadota</taxon>
        <taxon>Alphaproteobacteria</taxon>
        <taxon>Hyphomicrobiales</taxon>
        <taxon>Stappiaceae</taxon>
        <taxon>Roseibium</taxon>
    </lineage>
</organism>
<dbReference type="Gene3D" id="3.40.50.880">
    <property type="match status" value="1"/>
</dbReference>
<dbReference type="Proteomes" id="UP000049983">
    <property type="component" value="Unassembled WGS sequence"/>
</dbReference>
<feature type="domain" description="Glutamine amidotransferase" evidence="1">
    <location>
        <begin position="32"/>
        <end position="188"/>
    </location>
</feature>
<dbReference type="NCBIfam" id="NF005072">
    <property type="entry name" value="PRK06490.1"/>
    <property type="match status" value="1"/>
</dbReference>
<dbReference type="PANTHER" id="PTHR42695:SF5">
    <property type="entry name" value="GLUTAMINE AMIDOTRANSFERASE YLR126C-RELATED"/>
    <property type="match status" value="1"/>
</dbReference>
<reference evidence="3" key="1">
    <citation type="submission" date="2015-07" db="EMBL/GenBank/DDBJ databases">
        <authorList>
            <person name="Rodrigo-Torres Lidia"/>
            <person name="Arahal R.David."/>
        </authorList>
    </citation>
    <scope>NUCLEOTIDE SEQUENCE [LARGE SCALE GENOMIC DNA]</scope>
    <source>
        <strain evidence="3">CECT 5096</strain>
    </source>
</reference>
<dbReference type="AlphaFoldDB" id="A0A0M6Z6P8"/>
<accession>A0A0M6Z6P8</accession>
<name>A0A0M6Z6P8_9HYPH</name>
<dbReference type="InterPro" id="IPR029062">
    <property type="entry name" value="Class_I_gatase-like"/>
</dbReference>
<gene>
    <name evidence="2" type="ORF">LA5096_01119</name>
</gene>
<dbReference type="GO" id="GO:0016740">
    <property type="term" value="F:transferase activity"/>
    <property type="evidence" value="ECO:0007669"/>
    <property type="project" value="UniProtKB-KW"/>
</dbReference>
<dbReference type="OrthoDB" id="9794816at2"/>
<dbReference type="RefSeq" id="WP_055114954.1">
    <property type="nucleotide sequence ID" value="NZ_CXWA01000002.1"/>
</dbReference>
<evidence type="ECO:0000313" key="3">
    <source>
        <dbReference type="Proteomes" id="UP000049983"/>
    </source>
</evidence>
<evidence type="ECO:0000313" key="2">
    <source>
        <dbReference type="EMBL" id="CTQ66491.1"/>
    </source>
</evidence>
<keyword evidence="2" id="KW-0808">Transferase</keyword>
<dbReference type="GeneID" id="97668551"/>
<dbReference type="PANTHER" id="PTHR42695">
    <property type="entry name" value="GLUTAMINE AMIDOTRANSFERASE YLR126C-RELATED"/>
    <property type="match status" value="1"/>
</dbReference>
<keyword evidence="2" id="KW-0315">Glutamine amidotransferase</keyword>
<dbReference type="InterPro" id="IPR044992">
    <property type="entry name" value="ChyE-like"/>
</dbReference>
<dbReference type="GO" id="GO:0005829">
    <property type="term" value="C:cytosol"/>
    <property type="evidence" value="ECO:0007669"/>
    <property type="project" value="TreeGrafter"/>
</dbReference>